<protein>
    <submittedName>
        <fullName evidence="2">Uncharacterized protein</fullName>
    </submittedName>
</protein>
<comment type="caution">
    <text evidence="2">The sequence shown here is derived from an EMBL/GenBank/DDBJ whole genome shotgun (WGS) entry which is preliminary data.</text>
</comment>
<organism evidence="2 3">
    <name type="scientific">Phytophthora palmivora</name>
    <dbReference type="NCBI Taxonomy" id="4796"/>
    <lineage>
        <taxon>Eukaryota</taxon>
        <taxon>Sar</taxon>
        <taxon>Stramenopiles</taxon>
        <taxon>Oomycota</taxon>
        <taxon>Peronosporomycetes</taxon>
        <taxon>Peronosporales</taxon>
        <taxon>Peronosporaceae</taxon>
        <taxon>Phytophthora</taxon>
    </lineage>
</organism>
<sequence>MRGGAPKATTDHTSSPATTENASSSTILVTSASLIHPIVKDISHTELVKWKQARRGYEDAVDAHCRVTCEDKAKTLRSVKKLFDSRLLEWLCKFEWGTSVETVTEDRIVQELDKMVGNVMNDAIIDVDSLFDIKVRVVKYFMKCDEISLQHGLQSTFSTLTGIKEKCKILKQYLEPTALRDAVDSHQRLVDSASQADE</sequence>
<proteinExistence type="predicted"/>
<evidence type="ECO:0000313" key="3">
    <source>
        <dbReference type="Proteomes" id="UP000237271"/>
    </source>
</evidence>
<keyword evidence="3" id="KW-1185">Reference proteome</keyword>
<accession>A0A2P4X4Q6</accession>
<dbReference type="OrthoDB" id="123735at2759"/>
<dbReference type="Proteomes" id="UP000237271">
    <property type="component" value="Unassembled WGS sequence"/>
</dbReference>
<evidence type="ECO:0000256" key="1">
    <source>
        <dbReference type="SAM" id="MobiDB-lite"/>
    </source>
</evidence>
<dbReference type="AlphaFoldDB" id="A0A2P4X4Q6"/>
<gene>
    <name evidence="2" type="ORF">PHPALM_30606</name>
</gene>
<evidence type="ECO:0000313" key="2">
    <source>
        <dbReference type="EMBL" id="POM60526.1"/>
    </source>
</evidence>
<reference evidence="2 3" key="1">
    <citation type="journal article" date="2017" name="Genome Biol. Evol.">
        <title>Phytophthora megakarya and P. palmivora, closely related causal agents of cacao black pod rot, underwent increases in genome sizes and gene numbers by different mechanisms.</title>
        <authorList>
            <person name="Ali S.S."/>
            <person name="Shao J."/>
            <person name="Lary D.J."/>
            <person name="Kronmiller B."/>
            <person name="Shen D."/>
            <person name="Strem M.D."/>
            <person name="Amoako-Attah I."/>
            <person name="Akrofi A.Y."/>
            <person name="Begoude B.A."/>
            <person name="Ten Hoopen G.M."/>
            <person name="Coulibaly K."/>
            <person name="Kebe B.I."/>
            <person name="Melnick R.L."/>
            <person name="Guiltinan M.J."/>
            <person name="Tyler B.M."/>
            <person name="Meinhardt L.W."/>
            <person name="Bailey B.A."/>
        </authorList>
    </citation>
    <scope>NUCLEOTIDE SEQUENCE [LARGE SCALE GENOMIC DNA]</scope>
    <source>
        <strain evidence="3">sbr112.9</strain>
    </source>
</reference>
<name>A0A2P4X4Q6_9STRA</name>
<dbReference type="EMBL" id="NCKW01016857">
    <property type="protein sequence ID" value="POM60526.1"/>
    <property type="molecule type" value="Genomic_DNA"/>
</dbReference>
<feature type="region of interest" description="Disordered" evidence="1">
    <location>
        <begin position="1"/>
        <end position="22"/>
    </location>
</feature>
<feature type="compositionally biased region" description="Polar residues" evidence="1">
    <location>
        <begin position="11"/>
        <end position="22"/>
    </location>
</feature>